<evidence type="ECO:0000256" key="1">
    <source>
        <dbReference type="SAM" id="Coils"/>
    </source>
</evidence>
<keyword evidence="3" id="KW-1185">Reference proteome</keyword>
<accession>A0A495A6S2</accession>
<dbReference type="EMBL" id="RBZP01000002">
    <property type="protein sequence ID" value="RKQ35520.1"/>
    <property type="molecule type" value="Genomic_DNA"/>
</dbReference>
<feature type="coiled-coil region" evidence="1">
    <location>
        <begin position="266"/>
        <end position="311"/>
    </location>
</feature>
<evidence type="ECO:0000313" key="2">
    <source>
        <dbReference type="EMBL" id="RKQ35520.1"/>
    </source>
</evidence>
<feature type="coiled-coil region" evidence="1">
    <location>
        <begin position="19"/>
        <end position="135"/>
    </location>
</feature>
<evidence type="ECO:0000313" key="3">
    <source>
        <dbReference type="Proteomes" id="UP000269301"/>
    </source>
</evidence>
<proteinExistence type="predicted"/>
<reference evidence="2 3" key="1">
    <citation type="journal article" date="2016" name="Int. J. Syst. Evol. Microbiol.">
        <title>Oceanobacillus halophilus sp. nov., a novel moderately halophilic bacterium from a hypersaline lake.</title>
        <authorList>
            <person name="Amoozegar M.A."/>
            <person name="Bagheri M."/>
            <person name="Makhdoumi A."/>
            <person name="Nikou M.M."/>
            <person name="Fazeli S.A.S."/>
            <person name="Schumann P."/>
            <person name="Sproer C."/>
            <person name="Sanchez-Porro C."/>
            <person name="Ventosa A."/>
        </authorList>
    </citation>
    <scope>NUCLEOTIDE SEQUENCE [LARGE SCALE GENOMIC DNA]</scope>
    <source>
        <strain evidence="2 3">DSM 23996</strain>
    </source>
</reference>
<dbReference type="AlphaFoldDB" id="A0A495A6S2"/>
<dbReference type="OrthoDB" id="3540923at2"/>
<comment type="caution">
    <text evidence="2">The sequence shown here is derived from an EMBL/GenBank/DDBJ whole genome shotgun (WGS) entry which is preliminary data.</text>
</comment>
<sequence length="312" mass="36230">MANRIREQLIQVKSDLRRKNKWEMQKSDYENELADVEKFISDLTNQLKEEKKDVEKLEGTSISGLFHSLFGNKDEKIEKEKQEVVAVQVELEEAKKTKKELEQSLKDIQYELEKLDNIEQSYQQLFDEKERMIKHSNSSQASKLYELSEEEGDVKAYLLELEEAITAGNRVTYDLESALSSLDSAANWGTLDMFGGGMISGLAKHGSIDEATAAIHRAQTSMRYFQKELLDVQEELDIHIDITGMLKFADFFLDGIFVDYMVQNKINESRDQVQSKKSEVERIIRNLKDEMKEKEVQLERIENAQQHLIENY</sequence>
<gene>
    <name evidence="2" type="ORF">D8M06_04360</name>
</gene>
<dbReference type="RefSeq" id="WP_121203151.1">
    <property type="nucleotide sequence ID" value="NZ_RBZP01000002.1"/>
</dbReference>
<dbReference type="Proteomes" id="UP000269301">
    <property type="component" value="Unassembled WGS sequence"/>
</dbReference>
<organism evidence="2 3">
    <name type="scientific">Oceanobacillus halophilus</name>
    <dbReference type="NCBI Taxonomy" id="930130"/>
    <lineage>
        <taxon>Bacteria</taxon>
        <taxon>Bacillati</taxon>
        <taxon>Bacillota</taxon>
        <taxon>Bacilli</taxon>
        <taxon>Bacillales</taxon>
        <taxon>Bacillaceae</taxon>
        <taxon>Oceanobacillus</taxon>
    </lineage>
</organism>
<protein>
    <submittedName>
        <fullName evidence="2">Uncharacterized protein</fullName>
    </submittedName>
</protein>
<name>A0A495A6S2_9BACI</name>
<keyword evidence="1" id="KW-0175">Coiled coil</keyword>